<proteinExistence type="predicted"/>
<dbReference type="Pfam" id="PF13472">
    <property type="entry name" value="Lipase_GDSL_2"/>
    <property type="match status" value="1"/>
</dbReference>
<dbReference type="Gene3D" id="2.60.120.260">
    <property type="entry name" value="Galactose-binding domain-like"/>
    <property type="match status" value="1"/>
</dbReference>
<feature type="chain" id="PRO_5047531251" evidence="1">
    <location>
        <begin position="32"/>
        <end position="393"/>
    </location>
</feature>
<dbReference type="PANTHER" id="PTHR30383">
    <property type="entry name" value="THIOESTERASE 1/PROTEASE 1/LYSOPHOSPHOLIPASE L1"/>
    <property type="match status" value="1"/>
</dbReference>
<dbReference type="PANTHER" id="PTHR30383:SF5">
    <property type="entry name" value="SGNH HYDROLASE-TYPE ESTERASE DOMAIN-CONTAINING PROTEIN"/>
    <property type="match status" value="1"/>
</dbReference>
<organism evidence="3 4">
    <name type="scientific">Ectobacillus antri</name>
    <dbReference type="NCBI Taxonomy" id="2486280"/>
    <lineage>
        <taxon>Bacteria</taxon>
        <taxon>Bacillati</taxon>
        <taxon>Bacillota</taxon>
        <taxon>Bacilli</taxon>
        <taxon>Bacillales</taxon>
        <taxon>Bacillaceae</taxon>
        <taxon>Ectobacillus</taxon>
    </lineage>
</organism>
<dbReference type="CDD" id="cd00229">
    <property type="entry name" value="SGNH_hydrolase"/>
    <property type="match status" value="1"/>
</dbReference>
<accession>A0ABT6H8R9</accession>
<evidence type="ECO:0000313" key="3">
    <source>
        <dbReference type="EMBL" id="MDG5755485.1"/>
    </source>
</evidence>
<dbReference type="InterPro" id="IPR051532">
    <property type="entry name" value="Ester_Hydrolysis_Enzymes"/>
</dbReference>
<sequence>MNWKRIKILSTSVMLLSSSFFFIVGSTHSKASGNAVFTLHNPDVIMENTLLNPFVSNTDIKILGDSITAGVGSTGYKLTSTKLGNTGYFVATEESGSWANLLKKDLESRYNKSLLVHPLDPRIITTKSRLENKDTNAKLKMSAFTKGVNSWKLSFAGTEFKVYFTKQSGSGIVGIYIDGKKVGVYDLYSAKTENGFEVQIAGLQDSNHNIEIKTEGKNKDSVSDRVYIEAFEFKKSVSIKNWGVSGRDSEWLLANFNTLIQPNDDIIMIQIGTNDRIDFTSPEALKLHLKSIIDKCVSLKKEVILLSANPTSQSDDDTTKETRKFTMRDVDMTIKQVAKEYGIKHISNYDAFLRYSEATGETIDALLADGLHPNDTGYKIMYKNVMRHLDISL</sequence>
<dbReference type="SUPFAM" id="SSF52266">
    <property type="entry name" value="SGNH hydrolase"/>
    <property type="match status" value="1"/>
</dbReference>
<evidence type="ECO:0000259" key="2">
    <source>
        <dbReference type="Pfam" id="PF13472"/>
    </source>
</evidence>
<reference evidence="3 4" key="1">
    <citation type="submission" date="2023-04" db="EMBL/GenBank/DDBJ databases">
        <title>Ectobacillus antri isolated from activated sludge.</title>
        <authorList>
            <person name="Yan P."/>
            <person name="Liu X."/>
        </authorList>
    </citation>
    <scope>NUCLEOTIDE SEQUENCE [LARGE SCALE GENOMIC DNA]</scope>
    <source>
        <strain evidence="3 4">C18H</strain>
    </source>
</reference>
<dbReference type="Gene3D" id="3.40.50.1110">
    <property type="entry name" value="SGNH hydrolase"/>
    <property type="match status" value="1"/>
</dbReference>
<keyword evidence="3" id="KW-0378">Hydrolase</keyword>
<protein>
    <submittedName>
        <fullName evidence="3">SGNH/GDSL hydrolase family protein</fullName>
        <ecNumber evidence="3">3.1.-.-</ecNumber>
    </submittedName>
</protein>
<dbReference type="EMBL" id="JARULN010000030">
    <property type="protein sequence ID" value="MDG5755485.1"/>
    <property type="molecule type" value="Genomic_DNA"/>
</dbReference>
<keyword evidence="4" id="KW-1185">Reference proteome</keyword>
<dbReference type="Proteomes" id="UP001218246">
    <property type="component" value="Unassembled WGS sequence"/>
</dbReference>
<feature type="signal peptide" evidence="1">
    <location>
        <begin position="1"/>
        <end position="31"/>
    </location>
</feature>
<feature type="domain" description="SGNH hydrolase-type esterase" evidence="2">
    <location>
        <begin position="238"/>
        <end position="380"/>
    </location>
</feature>
<name>A0ABT6H8R9_9BACI</name>
<evidence type="ECO:0000256" key="1">
    <source>
        <dbReference type="SAM" id="SignalP"/>
    </source>
</evidence>
<dbReference type="InterPro" id="IPR013830">
    <property type="entry name" value="SGNH_hydro"/>
</dbReference>
<dbReference type="RefSeq" id="WP_164464321.1">
    <property type="nucleotide sequence ID" value="NZ_JARRRY010000030.1"/>
</dbReference>
<dbReference type="InterPro" id="IPR036514">
    <property type="entry name" value="SGNH_hydro_sf"/>
</dbReference>
<evidence type="ECO:0000313" key="4">
    <source>
        <dbReference type="Proteomes" id="UP001218246"/>
    </source>
</evidence>
<dbReference type="GO" id="GO:0016787">
    <property type="term" value="F:hydrolase activity"/>
    <property type="evidence" value="ECO:0007669"/>
    <property type="project" value="UniProtKB-KW"/>
</dbReference>
<keyword evidence="1" id="KW-0732">Signal</keyword>
<dbReference type="EC" id="3.1.-.-" evidence="3"/>
<gene>
    <name evidence="3" type="ORF">P6P90_16435</name>
</gene>
<comment type="caution">
    <text evidence="3">The sequence shown here is derived from an EMBL/GenBank/DDBJ whole genome shotgun (WGS) entry which is preliminary data.</text>
</comment>